<reference evidence="2 3" key="1">
    <citation type="submission" date="2019-03" db="EMBL/GenBank/DDBJ databases">
        <title>Genomic Encyclopedia of Type Strains, Phase IV (KMG-IV): sequencing the most valuable type-strain genomes for metagenomic binning, comparative biology and taxonomic classification.</title>
        <authorList>
            <person name="Goeker M."/>
        </authorList>
    </citation>
    <scope>NUCLEOTIDE SEQUENCE [LARGE SCALE GENOMIC DNA]</scope>
    <source>
        <strain evidence="2 3">DSM 102969</strain>
    </source>
</reference>
<evidence type="ECO:0000256" key="1">
    <source>
        <dbReference type="SAM" id="MobiDB-lite"/>
    </source>
</evidence>
<dbReference type="EMBL" id="SNXY01000008">
    <property type="protein sequence ID" value="TDP84265.1"/>
    <property type="molecule type" value="Genomic_DNA"/>
</dbReference>
<comment type="caution">
    <text evidence="2">The sequence shown here is derived from an EMBL/GenBank/DDBJ whole genome shotgun (WGS) entry which is preliminary data.</text>
</comment>
<proteinExistence type="predicted"/>
<dbReference type="Proteomes" id="UP000294547">
    <property type="component" value="Unassembled WGS sequence"/>
</dbReference>
<dbReference type="InterPro" id="IPR041374">
    <property type="entry name" value="BaeRF_family12"/>
</dbReference>
<evidence type="ECO:0000313" key="3">
    <source>
        <dbReference type="Proteomes" id="UP000294547"/>
    </source>
</evidence>
<sequence>MAHIRIPHEAWVLVADGGKAVIYRNQGDEAMIDLRTVETREHKAAPARDLGTDRPGRGFGTDGRRAAMAQTDFHDEEETRFVLDVAADLAAALGRGEFARLVLIAPPKVLGRLRTALTPQLADAVIGEIVKDLAHREVEVVEQHLRAAA</sequence>
<feature type="region of interest" description="Disordered" evidence="1">
    <location>
        <begin position="43"/>
        <end position="62"/>
    </location>
</feature>
<organism evidence="2 3">
    <name type="scientific">Oharaeibacter diazotrophicus</name>
    <dbReference type="NCBI Taxonomy" id="1920512"/>
    <lineage>
        <taxon>Bacteria</taxon>
        <taxon>Pseudomonadati</taxon>
        <taxon>Pseudomonadota</taxon>
        <taxon>Alphaproteobacteria</taxon>
        <taxon>Hyphomicrobiales</taxon>
        <taxon>Pleomorphomonadaceae</taxon>
        <taxon>Oharaeibacter</taxon>
    </lineage>
</organism>
<accession>A0A4R6RDW9</accession>
<keyword evidence="3" id="KW-1185">Reference proteome</keyword>
<protein>
    <submittedName>
        <fullName evidence="2">Protein required for attachment to host cells</fullName>
    </submittedName>
</protein>
<dbReference type="RefSeq" id="WP_165644364.1">
    <property type="nucleotide sequence ID" value="NZ_BSPM01000002.1"/>
</dbReference>
<gene>
    <name evidence="2" type="ORF">EDD54_2871</name>
</gene>
<dbReference type="AlphaFoldDB" id="A0A4R6RDW9"/>
<name>A0A4R6RDW9_9HYPH</name>
<evidence type="ECO:0000313" key="2">
    <source>
        <dbReference type="EMBL" id="TDP84265.1"/>
    </source>
</evidence>
<feature type="compositionally biased region" description="Basic and acidic residues" evidence="1">
    <location>
        <begin position="43"/>
        <end position="56"/>
    </location>
</feature>
<dbReference type="Pfam" id="PF18856">
    <property type="entry name" value="baeRF_family12"/>
    <property type="match status" value="1"/>
</dbReference>